<feature type="domain" description="Zn(2)-C6 fungal-type" evidence="7">
    <location>
        <begin position="15"/>
        <end position="47"/>
    </location>
</feature>
<reference evidence="8 9" key="1">
    <citation type="journal article" date="2016" name="Genome Biol. Evol.">
        <title>Divergent and convergent evolution of fungal pathogenicity.</title>
        <authorList>
            <person name="Shang Y."/>
            <person name="Xiao G."/>
            <person name="Zheng P."/>
            <person name="Cen K."/>
            <person name="Zhan S."/>
            <person name="Wang C."/>
        </authorList>
    </citation>
    <scope>NUCLEOTIDE SEQUENCE [LARGE SCALE GENOMIC DNA]</scope>
    <source>
        <strain evidence="8 9">RCEF 264</strain>
    </source>
</reference>
<dbReference type="CDD" id="cd00067">
    <property type="entry name" value="GAL4"/>
    <property type="match status" value="1"/>
</dbReference>
<evidence type="ECO:0000313" key="9">
    <source>
        <dbReference type="Proteomes" id="UP000076874"/>
    </source>
</evidence>
<dbReference type="PROSITE" id="PS50048">
    <property type="entry name" value="ZN2_CY6_FUNGAL_2"/>
    <property type="match status" value="1"/>
</dbReference>
<evidence type="ECO:0000256" key="1">
    <source>
        <dbReference type="ARBA" id="ARBA00022723"/>
    </source>
</evidence>
<dbReference type="GO" id="GO:0008270">
    <property type="term" value="F:zinc ion binding"/>
    <property type="evidence" value="ECO:0007669"/>
    <property type="project" value="InterPro"/>
</dbReference>
<evidence type="ECO:0000256" key="3">
    <source>
        <dbReference type="ARBA" id="ARBA00023125"/>
    </source>
</evidence>
<evidence type="ECO:0000256" key="4">
    <source>
        <dbReference type="ARBA" id="ARBA00023163"/>
    </source>
</evidence>
<dbReference type="PROSITE" id="PS00463">
    <property type="entry name" value="ZN2_CY6_FUNGAL_1"/>
    <property type="match status" value="1"/>
</dbReference>
<sequence>MDSNRSTKRRRIQLACDPCRFRKTGCDGHRPYCTSCASRGWQDRCKYQEEPAPSSTLTLASLDRRLRRLETAAAAPRVQQVHVSSGTSSSDAVSLAPGSHSSETIPMIQTLVSSRSPCRPDDDLPHRASATSNLSFVQQVSAIVRSTNGQPADGREDARNCGTPFPMGFSVPYDDARERQHHSTMDLVLPTRPVADHLLGCYWDLVHPTMPLLHRPTFTAAYQRLWQPIADDATAARGERQIPSHDVLFHALLNMVLALGSHRNEGFAPAEREQQIRQFYQRSLALVSVESVDTSSLELVQLFLLRSLHLLYTPYADRCWATAGVAFRVAHALGLHLNSATAVLNQLDREMRRRVWHCCVLVDWMTSVSFDRTPALSAFSSVPRPALVDDEYLSTSGEGRQPPETPSRLAFFSSALDIMVMRENVRHRSEQSRSRSPSTAGTNHRGYSGSELGATVDAIADFDRFLMNLPDHLRTDRPQKTYGRENDQCFRLQAETLKARLMYIRLGVLRPLMVAGAKRWSSGGCGGDLDLSLAGPKQRLFMDLYGMCISTAHEALEWMHGRLEGVHRTSPWHTLYYTFAAATVLVAATLCSPPLKAALDDDPFKASWDRAMDIFAYHKGRVSSAEKGMEALETFKAYVAQQERGDQASTPFAAPSTIPVHSQGTPAVSNPSLFDVSFAEVPSQDWEDIVGVVPMDYAWFVSQGLFDQG</sequence>
<keyword evidence="9" id="KW-1185">Reference proteome</keyword>
<keyword evidence="1" id="KW-0479">Metal-binding</keyword>
<dbReference type="SUPFAM" id="SSF57701">
    <property type="entry name" value="Zn2/Cys6 DNA-binding domain"/>
    <property type="match status" value="1"/>
</dbReference>
<dbReference type="GO" id="GO:0000981">
    <property type="term" value="F:DNA-binding transcription factor activity, RNA polymerase II-specific"/>
    <property type="evidence" value="ECO:0007669"/>
    <property type="project" value="InterPro"/>
</dbReference>
<dbReference type="STRING" id="1081102.A0A167XAJ5"/>
<feature type="compositionally biased region" description="Low complexity" evidence="6">
    <location>
        <begin position="77"/>
        <end position="94"/>
    </location>
</feature>
<dbReference type="OrthoDB" id="4870855at2759"/>
<dbReference type="InterPro" id="IPR001138">
    <property type="entry name" value="Zn2Cys6_DnaBD"/>
</dbReference>
<dbReference type="SMART" id="SM00066">
    <property type="entry name" value="GAL4"/>
    <property type="match status" value="1"/>
</dbReference>
<evidence type="ECO:0000259" key="7">
    <source>
        <dbReference type="PROSITE" id="PS50048"/>
    </source>
</evidence>
<dbReference type="GO" id="GO:0005634">
    <property type="term" value="C:nucleus"/>
    <property type="evidence" value="ECO:0007669"/>
    <property type="project" value="TreeGrafter"/>
</dbReference>
<dbReference type="Gene3D" id="4.10.240.10">
    <property type="entry name" value="Zn(2)-C6 fungal-type DNA-binding domain"/>
    <property type="match status" value="1"/>
</dbReference>
<dbReference type="PANTHER" id="PTHR47424">
    <property type="entry name" value="REGULATORY PROTEIN GAL4"/>
    <property type="match status" value="1"/>
</dbReference>
<dbReference type="AlphaFoldDB" id="A0A167XAJ5"/>
<evidence type="ECO:0000256" key="6">
    <source>
        <dbReference type="SAM" id="MobiDB-lite"/>
    </source>
</evidence>
<dbReference type="InterPro" id="IPR036864">
    <property type="entry name" value="Zn2-C6_fun-type_DNA-bd_sf"/>
</dbReference>
<gene>
    <name evidence="8" type="ORF">SPI_03375</name>
</gene>
<keyword evidence="4" id="KW-0804">Transcription</keyword>
<dbReference type="Pfam" id="PF00172">
    <property type="entry name" value="Zn_clus"/>
    <property type="match status" value="1"/>
</dbReference>
<keyword evidence="5" id="KW-0539">Nucleus</keyword>
<proteinExistence type="predicted"/>
<protein>
    <submittedName>
        <fullName evidence="8">Transcription factor</fullName>
    </submittedName>
</protein>
<accession>A0A167XAJ5</accession>
<dbReference type="Proteomes" id="UP000076874">
    <property type="component" value="Unassembled WGS sequence"/>
</dbReference>
<organism evidence="8 9">
    <name type="scientific">Niveomyces insectorum RCEF 264</name>
    <dbReference type="NCBI Taxonomy" id="1081102"/>
    <lineage>
        <taxon>Eukaryota</taxon>
        <taxon>Fungi</taxon>
        <taxon>Dikarya</taxon>
        <taxon>Ascomycota</taxon>
        <taxon>Pezizomycotina</taxon>
        <taxon>Sordariomycetes</taxon>
        <taxon>Hypocreomycetidae</taxon>
        <taxon>Hypocreales</taxon>
        <taxon>Cordycipitaceae</taxon>
        <taxon>Niveomyces</taxon>
    </lineage>
</organism>
<keyword evidence="3" id="KW-0238">DNA-binding</keyword>
<keyword evidence="2" id="KW-0805">Transcription regulation</keyword>
<dbReference type="CDD" id="cd12148">
    <property type="entry name" value="fungal_TF_MHR"/>
    <property type="match status" value="1"/>
</dbReference>
<feature type="region of interest" description="Disordered" evidence="6">
    <location>
        <begin position="424"/>
        <end position="449"/>
    </location>
</feature>
<evidence type="ECO:0000313" key="8">
    <source>
        <dbReference type="EMBL" id="OAA64728.1"/>
    </source>
</evidence>
<dbReference type="PANTHER" id="PTHR47424:SF3">
    <property type="entry name" value="REGULATORY PROTEIN GAL4"/>
    <property type="match status" value="1"/>
</dbReference>
<dbReference type="InterPro" id="IPR051127">
    <property type="entry name" value="Fungal_SecMet_Regulators"/>
</dbReference>
<feature type="compositionally biased region" description="Basic and acidic residues" evidence="6">
    <location>
        <begin position="424"/>
        <end position="433"/>
    </location>
</feature>
<dbReference type="InterPro" id="IPR007219">
    <property type="entry name" value="XnlR_reg_dom"/>
</dbReference>
<dbReference type="SMART" id="SM00906">
    <property type="entry name" value="Fungal_trans"/>
    <property type="match status" value="1"/>
</dbReference>
<comment type="caution">
    <text evidence="8">The sequence shown here is derived from an EMBL/GenBank/DDBJ whole genome shotgun (WGS) entry which is preliminary data.</text>
</comment>
<dbReference type="GO" id="GO:0000978">
    <property type="term" value="F:RNA polymerase II cis-regulatory region sequence-specific DNA binding"/>
    <property type="evidence" value="ECO:0007669"/>
    <property type="project" value="TreeGrafter"/>
</dbReference>
<evidence type="ECO:0000256" key="2">
    <source>
        <dbReference type="ARBA" id="ARBA00023015"/>
    </source>
</evidence>
<dbReference type="Pfam" id="PF04082">
    <property type="entry name" value="Fungal_trans"/>
    <property type="match status" value="1"/>
</dbReference>
<dbReference type="GO" id="GO:0006351">
    <property type="term" value="P:DNA-templated transcription"/>
    <property type="evidence" value="ECO:0007669"/>
    <property type="project" value="InterPro"/>
</dbReference>
<dbReference type="GO" id="GO:0000435">
    <property type="term" value="P:positive regulation of transcription from RNA polymerase II promoter by galactose"/>
    <property type="evidence" value="ECO:0007669"/>
    <property type="project" value="TreeGrafter"/>
</dbReference>
<dbReference type="EMBL" id="AZHD01000004">
    <property type="protein sequence ID" value="OAA64728.1"/>
    <property type="molecule type" value="Genomic_DNA"/>
</dbReference>
<evidence type="ECO:0000256" key="5">
    <source>
        <dbReference type="ARBA" id="ARBA00023242"/>
    </source>
</evidence>
<feature type="region of interest" description="Disordered" evidence="6">
    <location>
        <begin position="77"/>
        <end position="101"/>
    </location>
</feature>
<name>A0A167XAJ5_9HYPO</name>